<accession>A0AAD3XNB0</accession>
<dbReference type="Proteomes" id="UP001279734">
    <property type="component" value="Unassembled WGS sequence"/>
</dbReference>
<evidence type="ECO:0000313" key="2">
    <source>
        <dbReference type="Proteomes" id="UP001279734"/>
    </source>
</evidence>
<dbReference type="EMBL" id="BSYO01000010">
    <property type="protein sequence ID" value="GMH10545.1"/>
    <property type="molecule type" value="Genomic_DNA"/>
</dbReference>
<dbReference type="AlphaFoldDB" id="A0AAD3XNB0"/>
<sequence length="217" mass="23967">MPASLTKFFTQNCPKVATIMDSENVSGGCLQTATDLSKASVPVPNPTLQGLNDSDLTALVVDHTSDAVSHNKGKPPLLFADALVQPDAKLENKKSEAPVLFRGYYEWKQAVGLEYGDMVAQRRLNHFIKKSPHPSSICKVKPLMNHPMIMNPRNTSDLSSFSTFLLRLLMKSPAKCKALSLLFDRFGLHILAVYLIERNGIADFPLNAMVIDTAIRR</sequence>
<keyword evidence="2" id="KW-1185">Reference proteome</keyword>
<comment type="caution">
    <text evidence="1">The sequence shown here is derived from an EMBL/GenBank/DDBJ whole genome shotgun (WGS) entry which is preliminary data.</text>
</comment>
<protein>
    <submittedName>
        <fullName evidence="1">Uncharacterized protein</fullName>
    </submittedName>
</protein>
<evidence type="ECO:0000313" key="1">
    <source>
        <dbReference type="EMBL" id="GMH10545.1"/>
    </source>
</evidence>
<reference evidence="1" key="1">
    <citation type="submission" date="2023-05" db="EMBL/GenBank/DDBJ databases">
        <title>Nepenthes gracilis genome sequencing.</title>
        <authorList>
            <person name="Fukushima K."/>
        </authorList>
    </citation>
    <scope>NUCLEOTIDE SEQUENCE</scope>
    <source>
        <strain evidence="1">SING2019-196</strain>
    </source>
</reference>
<proteinExistence type="predicted"/>
<name>A0AAD3XNB0_NEPGR</name>
<organism evidence="1 2">
    <name type="scientific">Nepenthes gracilis</name>
    <name type="common">Slender pitcher plant</name>
    <dbReference type="NCBI Taxonomy" id="150966"/>
    <lineage>
        <taxon>Eukaryota</taxon>
        <taxon>Viridiplantae</taxon>
        <taxon>Streptophyta</taxon>
        <taxon>Embryophyta</taxon>
        <taxon>Tracheophyta</taxon>
        <taxon>Spermatophyta</taxon>
        <taxon>Magnoliopsida</taxon>
        <taxon>eudicotyledons</taxon>
        <taxon>Gunneridae</taxon>
        <taxon>Pentapetalae</taxon>
        <taxon>Caryophyllales</taxon>
        <taxon>Nepenthaceae</taxon>
        <taxon>Nepenthes</taxon>
    </lineage>
</organism>
<gene>
    <name evidence="1" type="ORF">Nepgr_012386</name>
</gene>